<dbReference type="Gene3D" id="2.60.40.790">
    <property type="match status" value="1"/>
</dbReference>
<dbReference type="EMBL" id="BAAARV010000145">
    <property type="protein sequence ID" value="GAA2396572.1"/>
    <property type="molecule type" value="Genomic_DNA"/>
</dbReference>
<feature type="domain" description="SHSP" evidence="4">
    <location>
        <begin position="13"/>
        <end position="123"/>
    </location>
</feature>
<dbReference type="PANTHER" id="PTHR11527">
    <property type="entry name" value="HEAT-SHOCK PROTEIN 20 FAMILY MEMBER"/>
    <property type="match status" value="1"/>
</dbReference>
<dbReference type="RefSeq" id="WP_344621040.1">
    <property type="nucleotide sequence ID" value="NZ_BAAARV010000145.1"/>
</dbReference>
<comment type="caution">
    <text evidence="5">The sequence shown here is derived from an EMBL/GenBank/DDBJ whole genome shotgun (WGS) entry which is preliminary data.</text>
</comment>
<dbReference type="InterPro" id="IPR031107">
    <property type="entry name" value="Small_HSP"/>
</dbReference>
<evidence type="ECO:0000313" key="6">
    <source>
        <dbReference type="Proteomes" id="UP001501444"/>
    </source>
</evidence>
<keyword evidence="6" id="KW-1185">Reference proteome</keyword>
<dbReference type="SUPFAM" id="SSF49764">
    <property type="entry name" value="HSP20-like chaperones"/>
    <property type="match status" value="1"/>
</dbReference>
<evidence type="ECO:0000313" key="5">
    <source>
        <dbReference type="EMBL" id="GAA2396572.1"/>
    </source>
</evidence>
<evidence type="ECO:0000256" key="2">
    <source>
        <dbReference type="RuleBase" id="RU003616"/>
    </source>
</evidence>
<proteinExistence type="inferred from homology"/>
<comment type="similarity">
    <text evidence="1 2">Belongs to the small heat shock protein (HSP20) family.</text>
</comment>
<organism evidence="5 6">
    <name type="scientific">Dactylosporangium salmoneum</name>
    <dbReference type="NCBI Taxonomy" id="53361"/>
    <lineage>
        <taxon>Bacteria</taxon>
        <taxon>Bacillati</taxon>
        <taxon>Actinomycetota</taxon>
        <taxon>Actinomycetes</taxon>
        <taxon>Micromonosporales</taxon>
        <taxon>Micromonosporaceae</taxon>
        <taxon>Dactylosporangium</taxon>
    </lineage>
</organism>
<evidence type="ECO:0000256" key="1">
    <source>
        <dbReference type="PROSITE-ProRule" id="PRU00285"/>
    </source>
</evidence>
<evidence type="ECO:0000259" key="4">
    <source>
        <dbReference type="PROSITE" id="PS01031"/>
    </source>
</evidence>
<feature type="region of interest" description="Disordered" evidence="3">
    <location>
        <begin position="112"/>
        <end position="190"/>
    </location>
</feature>
<sequence length="190" mass="20037">MTLLVTHPRRSLGMPVTVGAPVDVEETGDAFRIELDLPGVAAHDVQIELRESEIRVFGTFGERRREGMLRHHARRTGEFEYLIALPGGVVAETVTADLDGGVLTIVAPKARGQQARRIELKPSGTKKSHARKPEATVTDATIPDDGNPGVVMPDNPAAAAKQMKEGQSRPGAAGPSGTGSTGQVGRSSMG</sequence>
<dbReference type="PROSITE" id="PS01031">
    <property type="entry name" value="SHSP"/>
    <property type="match status" value="1"/>
</dbReference>
<gene>
    <name evidence="5" type="ORF">GCM10010170_112540</name>
</gene>
<evidence type="ECO:0000256" key="3">
    <source>
        <dbReference type="SAM" id="MobiDB-lite"/>
    </source>
</evidence>
<accession>A0ABN3I7A4</accession>
<reference evidence="5 6" key="1">
    <citation type="journal article" date="2019" name="Int. J. Syst. Evol. Microbiol.">
        <title>The Global Catalogue of Microorganisms (GCM) 10K type strain sequencing project: providing services to taxonomists for standard genome sequencing and annotation.</title>
        <authorList>
            <consortium name="The Broad Institute Genomics Platform"/>
            <consortium name="The Broad Institute Genome Sequencing Center for Infectious Disease"/>
            <person name="Wu L."/>
            <person name="Ma J."/>
        </authorList>
    </citation>
    <scope>NUCLEOTIDE SEQUENCE [LARGE SCALE GENOMIC DNA]</scope>
    <source>
        <strain evidence="5 6">JCM 3272</strain>
    </source>
</reference>
<dbReference type="CDD" id="cd06464">
    <property type="entry name" value="ACD_sHsps-like"/>
    <property type="match status" value="1"/>
</dbReference>
<dbReference type="InterPro" id="IPR008978">
    <property type="entry name" value="HSP20-like_chaperone"/>
</dbReference>
<dbReference type="Pfam" id="PF00011">
    <property type="entry name" value="HSP20"/>
    <property type="match status" value="1"/>
</dbReference>
<dbReference type="InterPro" id="IPR002068">
    <property type="entry name" value="A-crystallin/Hsp20_dom"/>
</dbReference>
<protein>
    <recommendedName>
        <fullName evidence="4">SHSP domain-containing protein</fullName>
    </recommendedName>
</protein>
<name>A0ABN3I7A4_9ACTN</name>
<dbReference type="Proteomes" id="UP001501444">
    <property type="component" value="Unassembled WGS sequence"/>
</dbReference>